<reference evidence="2 3" key="1">
    <citation type="submission" date="2013-11" db="EMBL/GenBank/DDBJ databases">
        <title>The Genome Sequence of Phytophthora parasitica P1976.</title>
        <authorList>
            <consortium name="The Broad Institute Genomics Platform"/>
            <person name="Russ C."/>
            <person name="Tyler B."/>
            <person name="Panabieres F."/>
            <person name="Shan W."/>
            <person name="Tripathy S."/>
            <person name="Grunwald N."/>
            <person name="Machado M."/>
            <person name="Johnson C.S."/>
            <person name="Walker B."/>
            <person name="Young S."/>
            <person name="Zeng Q."/>
            <person name="Gargeya S."/>
            <person name="Fitzgerald M."/>
            <person name="Haas B."/>
            <person name="Abouelleil A."/>
            <person name="Allen A.W."/>
            <person name="Alvarado L."/>
            <person name="Arachchi H.M."/>
            <person name="Berlin A.M."/>
            <person name="Chapman S.B."/>
            <person name="Gainer-Dewar J."/>
            <person name="Goldberg J."/>
            <person name="Griggs A."/>
            <person name="Gujja S."/>
            <person name="Hansen M."/>
            <person name="Howarth C."/>
            <person name="Imamovic A."/>
            <person name="Ireland A."/>
            <person name="Larimer J."/>
            <person name="McCowan C."/>
            <person name="Murphy C."/>
            <person name="Pearson M."/>
            <person name="Poon T.W."/>
            <person name="Priest M."/>
            <person name="Roberts A."/>
            <person name="Saif S."/>
            <person name="Shea T."/>
            <person name="Sisk P."/>
            <person name="Sykes S."/>
            <person name="Wortman J."/>
            <person name="Nusbaum C."/>
            <person name="Birren B."/>
        </authorList>
    </citation>
    <scope>NUCLEOTIDE SEQUENCE [LARGE SCALE GENOMIC DNA]</scope>
    <source>
        <strain evidence="2 3">P1976</strain>
    </source>
</reference>
<dbReference type="PANTHER" id="PTHR31827:SF1">
    <property type="entry name" value="EMB|CAB89363.1"/>
    <property type="match status" value="1"/>
</dbReference>
<name>A0A081AJT8_PHYNI</name>
<evidence type="ECO:0000313" key="2">
    <source>
        <dbReference type="EMBL" id="ETO79149.1"/>
    </source>
</evidence>
<protein>
    <recommendedName>
        <fullName evidence="4">WRKY transcription factor 19</fullName>
    </recommendedName>
</protein>
<evidence type="ECO:0000313" key="3">
    <source>
        <dbReference type="Proteomes" id="UP000028582"/>
    </source>
</evidence>
<dbReference type="PANTHER" id="PTHR31827">
    <property type="entry name" value="EMB|CAB89363.1"/>
    <property type="match status" value="1"/>
</dbReference>
<comment type="caution">
    <text evidence="2">The sequence shown here is derived from an EMBL/GenBank/DDBJ whole genome shotgun (WGS) entry which is preliminary data.</text>
</comment>
<dbReference type="AlphaFoldDB" id="A0A081AJT8"/>
<feature type="compositionally biased region" description="Polar residues" evidence="1">
    <location>
        <begin position="211"/>
        <end position="224"/>
    </location>
</feature>
<gene>
    <name evidence="2" type="ORF">F444_06090</name>
</gene>
<evidence type="ECO:0008006" key="4">
    <source>
        <dbReference type="Google" id="ProtNLM"/>
    </source>
</evidence>
<organism evidence="2 3">
    <name type="scientific">Phytophthora nicotianae P1976</name>
    <dbReference type="NCBI Taxonomy" id="1317066"/>
    <lineage>
        <taxon>Eukaryota</taxon>
        <taxon>Sar</taxon>
        <taxon>Stramenopiles</taxon>
        <taxon>Oomycota</taxon>
        <taxon>Peronosporomycetes</taxon>
        <taxon>Peronosporales</taxon>
        <taxon>Peronosporaceae</taxon>
        <taxon>Phytophthora</taxon>
    </lineage>
</organism>
<dbReference type="Proteomes" id="UP000028582">
    <property type="component" value="Unassembled WGS sequence"/>
</dbReference>
<accession>A0A081AJT8</accession>
<proteinExistence type="predicted"/>
<feature type="compositionally biased region" description="Low complexity" evidence="1">
    <location>
        <begin position="336"/>
        <end position="357"/>
    </location>
</feature>
<sequence length="611" mass="67358">MNAQGQEKCTENVGSASNDIESAFTTMVQRWLVKGSNGEWQLAKSKKQTGTAKLTQRREIAKKQSEQVAQFTTQVKNVSIRVNQLSPHHIHKKFTKEFLERSKMRFAGLRPNTLETTRSDTNVPQQRPRAALRNDERFLSKCNKGSGNEMKDEYVRVEYESSTQVQSAKQTQEHILVLNDKDFNTSSKRAAASPPIPRTERISKMPRFQVNNSRTQLSPGSGDSSKVKKESNMASVRNLANQTPNMEGTKTFKITLERTADGIPVLCNGQRKCKSEDCYKAENQHGYCLAHGRSATEVDKNALPSQDFSQNMAGGGNVAGNLKQTPNLSHVNHDNSSTSDTDMTSSRSTSPSTSTSKSRPKLQTAKKMAKPAASDAWRLSDLPNLFRNASCKRTRKSAVGVKEENVGYASPADLEEKCRRTKSPRPTGRSIRGGKVNAPVCKVKNCEQKVASEGFCRTHYECKRCKIDGCRNLATSGVRGLCCSHGGRSKCLVEGCVKNAHYRGLCSTHGGRKPCQVEGCVNKASYRGLCSSHGGRRTCQAEGCAKAVCHRGLCSGHGGKRLCNREGCNKSCQKRGLCAKHFRESQGQAGESLLSGGRDRLRVKKEEFEDY</sequence>
<feature type="region of interest" description="Disordered" evidence="1">
    <location>
        <begin position="211"/>
        <end position="230"/>
    </location>
</feature>
<feature type="region of interest" description="Disordered" evidence="1">
    <location>
        <begin position="305"/>
        <end position="374"/>
    </location>
</feature>
<dbReference type="OrthoDB" id="97588at2759"/>
<evidence type="ECO:0000256" key="1">
    <source>
        <dbReference type="SAM" id="MobiDB-lite"/>
    </source>
</evidence>
<dbReference type="EMBL" id="ANJA01001141">
    <property type="protein sequence ID" value="ETO79149.1"/>
    <property type="molecule type" value="Genomic_DNA"/>
</dbReference>